<keyword evidence="3" id="KW-1185">Reference proteome</keyword>
<evidence type="ECO:0000256" key="1">
    <source>
        <dbReference type="SAM" id="Phobius"/>
    </source>
</evidence>
<evidence type="ECO:0000313" key="2">
    <source>
        <dbReference type="EMBL" id="MCF7221528.1"/>
    </source>
</evidence>
<proteinExistence type="predicted"/>
<keyword evidence="1" id="KW-0812">Transmembrane</keyword>
<accession>A0ABS9HS77</accession>
<evidence type="ECO:0008006" key="4">
    <source>
        <dbReference type="Google" id="ProtNLM"/>
    </source>
</evidence>
<feature type="transmembrane region" description="Helical" evidence="1">
    <location>
        <begin position="46"/>
        <end position="68"/>
    </location>
</feature>
<keyword evidence="1" id="KW-0472">Membrane</keyword>
<organism evidence="2 3">
    <name type="scientific">Marilutibacter chinensis</name>
    <dbReference type="NCBI Taxonomy" id="2912247"/>
    <lineage>
        <taxon>Bacteria</taxon>
        <taxon>Pseudomonadati</taxon>
        <taxon>Pseudomonadota</taxon>
        <taxon>Gammaproteobacteria</taxon>
        <taxon>Lysobacterales</taxon>
        <taxon>Lysobacteraceae</taxon>
        <taxon>Marilutibacter</taxon>
    </lineage>
</organism>
<dbReference type="RefSeq" id="WP_237053955.1">
    <property type="nucleotide sequence ID" value="NZ_JAKJPO010000003.1"/>
</dbReference>
<protein>
    <recommendedName>
        <fullName evidence="4">Secreted protein with PEP-CTERM sorting signal</fullName>
    </recommendedName>
</protein>
<name>A0ABS9HS77_9GAMM</name>
<dbReference type="Proteomes" id="UP001430796">
    <property type="component" value="Unassembled WGS sequence"/>
</dbReference>
<reference evidence="2 3" key="2">
    <citation type="submission" date="2022-01" db="EMBL/GenBank/DDBJ databases">
        <title>Lysobacter chinensis sp. nov., a bacterium isolated from cow dung compost.</title>
        <authorList>
            <person name="Liu Y."/>
        </authorList>
    </citation>
    <scope>NUCLEOTIDE SEQUENCE [LARGE SCALE GENOMIC DNA]</scope>
    <source>
        <strain evidence="2 3">TLK-CK17</strain>
    </source>
</reference>
<gene>
    <name evidence="2" type="ORF">L3V18_06955</name>
</gene>
<reference evidence="3" key="1">
    <citation type="submission" date="2022-01" db="EMBL/GenBank/DDBJ databases">
        <title>Lysobacter chinensis sp. nov., a bacterium isolated from cow dung compost.</title>
        <authorList>
            <person name="Zhou L.Y."/>
        </authorList>
    </citation>
    <scope>NUCLEOTIDE SEQUENCE [LARGE SCALE GENOMIC DNA]</scope>
    <source>
        <strain evidence="3">TLK-CK17</strain>
    </source>
</reference>
<keyword evidence="1" id="KW-1133">Transmembrane helix</keyword>
<comment type="caution">
    <text evidence="2">The sequence shown here is derived from an EMBL/GenBank/DDBJ whole genome shotgun (WGS) entry which is preliminary data.</text>
</comment>
<sequence>MSPPSSSRRVAGVLCILLGFALVVLLGLGVLGPGAGDAPPESLTAAFVGLVPFLLIALGAFVVGLVLLRGRTSGGNRK</sequence>
<evidence type="ECO:0000313" key="3">
    <source>
        <dbReference type="Proteomes" id="UP001430796"/>
    </source>
</evidence>
<reference evidence="2 3" key="3">
    <citation type="submission" date="2022-01" db="EMBL/GenBank/DDBJ databases">
        <authorList>
            <person name="Zhou L.Y."/>
        </authorList>
    </citation>
    <scope>NUCLEOTIDE SEQUENCE [LARGE SCALE GENOMIC DNA]</scope>
    <source>
        <strain evidence="2 3">TLK-CK17</strain>
    </source>
</reference>
<dbReference type="EMBL" id="JAKJPO010000003">
    <property type="protein sequence ID" value="MCF7221528.1"/>
    <property type="molecule type" value="Genomic_DNA"/>
</dbReference>